<dbReference type="STRING" id="1048340.SAMN05444487_109133"/>
<accession>A0A1H2YPB3</accession>
<dbReference type="Gene3D" id="1.25.40.10">
    <property type="entry name" value="Tetratricopeptide repeat domain"/>
    <property type="match status" value="1"/>
</dbReference>
<reference evidence="1 2" key="1">
    <citation type="submission" date="2016-10" db="EMBL/GenBank/DDBJ databases">
        <authorList>
            <person name="de Groot N.N."/>
        </authorList>
    </citation>
    <scope>NUCLEOTIDE SEQUENCE [LARGE SCALE GENOMIC DNA]</scope>
    <source>
        <strain evidence="1 2">DSM 45610</strain>
    </source>
</reference>
<dbReference type="SUPFAM" id="SSF48452">
    <property type="entry name" value="TPR-like"/>
    <property type="match status" value="1"/>
</dbReference>
<sequence>MFHINELKEAALEKVAHILPNTIFQEFDQPNSRMLIAVTLMNRGEKELAYQLFESIAAYGPDENENRHFAYVRSLIEMAEMDAEKERFVKAEAYMMKALAEFPDSMGYMMSRTHLEVYHSYYLFKLGKKEAAHRELEKLILREGARFASLPQEDGQNLVGPALCYAIHQLALFHAEEGDWEGAATSFERLLPYVIWVDEEGWNEGDRMMKEGKKDVGFQRMVEAVTYDAS</sequence>
<dbReference type="InterPro" id="IPR011990">
    <property type="entry name" value="TPR-like_helical_dom_sf"/>
</dbReference>
<evidence type="ECO:0000313" key="2">
    <source>
        <dbReference type="Proteomes" id="UP000198534"/>
    </source>
</evidence>
<dbReference type="RefSeq" id="WP_091740250.1">
    <property type="nucleotide sequence ID" value="NZ_FNNQ01000009.1"/>
</dbReference>
<protein>
    <recommendedName>
        <fullName evidence="3">Tetratricopeptide repeat-containing protein</fullName>
    </recommendedName>
</protein>
<dbReference type="OrthoDB" id="2987756at2"/>
<gene>
    <name evidence="1" type="ORF">SAMN05444487_109133</name>
</gene>
<dbReference type="Proteomes" id="UP000198534">
    <property type="component" value="Unassembled WGS sequence"/>
</dbReference>
<keyword evidence="2" id="KW-1185">Reference proteome</keyword>
<dbReference type="AlphaFoldDB" id="A0A1H2YPB3"/>
<name>A0A1H2YPB3_9BACL</name>
<evidence type="ECO:0000313" key="1">
    <source>
        <dbReference type="EMBL" id="SDX06484.1"/>
    </source>
</evidence>
<organism evidence="1 2">
    <name type="scientific">Marininema mesophilum</name>
    <dbReference type="NCBI Taxonomy" id="1048340"/>
    <lineage>
        <taxon>Bacteria</taxon>
        <taxon>Bacillati</taxon>
        <taxon>Bacillota</taxon>
        <taxon>Bacilli</taxon>
        <taxon>Bacillales</taxon>
        <taxon>Thermoactinomycetaceae</taxon>
        <taxon>Marininema</taxon>
    </lineage>
</organism>
<dbReference type="EMBL" id="FNNQ01000009">
    <property type="protein sequence ID" value="SDX06484.1"/>
    <property type="molecule type" value="Genomic_DNA"/>
</dbReference>
<proteinExistence type="predicted"/>
<evidence type="ECO:0008006" key="3">
    <source>
        <dbReference type="Google" id="ProtNLM"/>
    </source>
</evidence>